<reference evidence="4" key="1">
    <citation type="submission" date="2025-08" db="UniProtKB">
        <authorList>
            <consortium name="RefSeq"/>
        </authorList>
    </citation>
    <scope>IDENTIFICATION</scope>
</reference>
<dbReference type="RefSeq" id="XP_022093612.1">
    <property type="nucleotide sequence ID" value="XM_022237920.1"/>
</dbReference>
<feature type="region of interest" description="Disordered" evidence="1">
    <location>
        <begin position="669"/>
        <end position="731"/>
    </location>
</feature>
<protein>
    <submittedName>
        <fullName evidence="4">ATPase family AAA domain-containing protein 5-like isoform X1</fullName>
    </submittedName>
</protein>
<dbReference type="PANTHER" id="PTHR23389">
    <property type="entry name" value="CHROMOSOME TRANSMISSION FIDELITY FACTOR 18"/>
    <property type="match status" value="1"/>
</dbReference>
<feature type="compositionally biased region" description="Basic and acidic residues" evidence="1">
    <location>
        <begin position="367"/>
        <end position="381"/>
    </location>
</feature>
<dbReference type="InterPro" id="IPR027417">
    <property type="entry name" value="P-loop_NTPase"/>
</dbReference>
<dbReference type="Pfam" id="PF00004">
    <property type="entry name" value="AAA"/>
    <property type="match status" value="1"/>
</dbReference>
<evidence type="ECO:0000313" key="3">
    <source>
        <dbReference type="Proteomes" id="UP000694845"/>
    </source>
</evidence>
<feature type="compositionally biased region" description="Low complexity" evidence="1">
    <location>
        <begin position="1277"/>
        <end position="1289"/>
    </location>
</feature>
<feature type="compositionally biased region" description="Acidic residues" evidence="1">
    <location>
        <begin position="1184"/>
        <end position="1207"/>
    </location>
</feature>
<dbReference type="OrthoDB" id="9996895at2759"/>
<organism evidence="3 4">
    <name type="scientific">Acanthaster planci</name>
    <name type="common">Crown-of-thorns starfish</name>
    <dbReference type="NCBI Taxonomy" id="133434"/>
    <lineage>
        <taxon>Eukaryota</taxon>
        <taxon>Metazoa</taxon>
        <taxon>Echinodermata</taxon>
        <taxon>Eleutherozoa</taxon>
        <taxon>Asterozoa</taxon>
        <taxon>Asteroidea</taxon>
        <taxon>Valvatacea</taxon>
        <taxon>Valvatida</taxon>
        <taxon>Acanthasteridae</taxon>
        <taxon>Acanthaster</taxon>
    </lineage>
</organism>
<feature type="region of interest" description="Disordered" evidence="1">
    <location>
        <begin position="41"/>
        <end position="114"/>
    </location>
</feature>
<dbReference type="PANTHER" id="PTHR23389:SF21">
    <property type="entry name" value="ATPASE FAMILY AAA DOMAIN-CONTAINING PROTEIN 5"/>
    <property type="match status" value="1"/>
</dbReference>
<feature type="region of interest" description="Disordered" evidence="1">
    <location>
        <begin position="1317"/>
        <end position="1362"/>
    </location>
</feature>
<gene>
    <name evidence="4" type="primary">LOC110980881</name>
</gene>
<feature type="region of interest" description="Disordered" evidence="1">
    <location>
        <begin position="278"/>
        <end position="390"/>
    </location>
</feature>
<dbReference type="CTD" id="79915"/>
<feature type="region of interest" description="Disordered" evidence="1">
    <location>
        <begin position="1260"/>
        <end position="1295"/>
    </location>
</feature>
<evidence type="ECO:0000313" key="4">
    <source>
        <dbReference type="RefSeq" id="XP_022093612.1"/>
    </source>
</evidence>
<dbReference type="GO" id="GO:0005524">
    <property type="term" value="F:ATP binding"/>
    <property type="evidence" value="ECO:0007669"/>
    <property type="project" value="InterPro"/>
</dbReference>
<feature type="compositionally biased region" description="Basic and acidic residues" evidence="1">
    <location>
        <begin position="606"/>
        <end position="616"/>
    </location>
</feature>
<feature type="compositionally biased region" description="Basic and acidic residues" evidence="1">
    <location>
        <begin position="102"/>
        <end position="113"/>
    </location>
</feature>
<dbReference type="KEGG" id="aplc:110980881"/>
<dbReference type="GO" id="GO:0016887">
    <property type="term" value="F:ATP hydrolysis activity"/>
    <property type="evidence" value="ECO:0007669"/>
    <property type="project" value="InterPro"/>
</dbReference>
<dbReference type="SUPFAM" id="SSF52540">
    <property type="entry name" value="P-loop containing nucleoside triphosphate hydrolases"/>
    <property type="match status" value="1"/>
</dbReference>
<evidence type="ECO:0000259" key="2">
    <source>
        <dbReference type="Pfam" id="PF00004"/>
    </source>
</evidence>
<sequence length="1867" mass="207084">MIGIMNTQSPKATDGQNMDEDDLSLKLPSSFASKNSSLITSFFKPKTPKQSTESPLDNLIRGDDGGCPKTSQRDIPSDDPSCSEIKNTSEVNASSYCQRSKVHPEEKKHDGGLHEPCINAAKQASSCKAIVQQDKLKSGHTCKSNDSKSRLKQECNKPLKAAQIQGVDCFGTKSENNATGDPSRSTSKASGCGKFSKKRKKNADQDSSSDDFEFDKRTKMAKKELPEVDTKKRIVLDEAPESKVMESGEQDSDAASTCSDDDIFEVVELPGHPKVISYQDFLNESRGENQDEETDLAGQSENRMKNSSGKPFQNDAEVAAKDKKLNPKKSAQAEKKTSQTVKKPKKSNPTTKTEDVSTETVLSAMQEKARGQKGRRGEQKSDNCLPDDDSVLTISYSDFLEAKSVDQSEKKPSPLPLTNLKQKVVTIEAEVHSPPCSKPPNSVISPITVDLCQSPENQQTPVTKKRTSNVVVNVSDLDLMIISTDDASAAFDNRKTKTLYSIFQKKGTTEKLKQTECKALKEEEPTEKFKDAHKVSDVKPKCGRPRKQLKSLDLNSEIKAKTSTREADGSLKVHPKTQNSRRAKKTLKNIFDSQWAENTEEEFEEDITKKGKEATNRKRGKAKRFGSSSGDREESRGCKKTSQLVDVVVMTSTPKAKIIKNVKAQQLLRRAKSRQMNKASSLPSHTKDSKRNAQGAKGASETNCRLDLSTSQRPKPGSTDQARKPRDLTNVLGRRISPKEVANDGIKKEKMKKGVASRKAVMEEVQERKATKLAPMFTKEGRLALAKKQQSLDGQTSHTSPVVILDEDETSRDSVRSDGGAIMGGTFKHTYMSDTFVRSRDSEAERSYPPFPTVSHVLQMVPEVEGSADWWKLPSPCSYGKFLIAEGKRTSFFDKNLKTVDRLMRLGEFTRCFQGGEITLLFKNFTGHPELSHDTQRLILDQIKSANPRFPVNRVFKRYLAKRKGEPLVPKPAQALEAKSSPNANSSFTKLKEQKPAGKRKSEVTERQGNTKRRKLTQEGSAENQEAESVGKSRLRRRSSRQVIKDDEDEETEDAREQPKLRRSSRHLEQASKKEGGVTDPKEGRTQRMKPAAKAEAEKDGKKEGLKAEAAKIVETKAEKLASLPWTEKYQPVSSAEVIGNAQAMRRLTGWLTEWKKKTARIKKKMKRQQGQHQNKTLSALPLEESDSDFDLGSESDNSDSEDDDDSLSNAMLIIGPCGCGKTAAVYACAKELGFKVFEVNASSKRTGKQILADLGEATQSHHLSAHDHGNSSGALKSFFPAKSPPKSSTKPEAKKMPIPKAFAAFYKAGANAAAAKPGRKKVKAPPKKNTPKSEVHQVKSRTLSTSRLQQSSAVVSGGHKDSTAVQRLTSTSLILFEDVDVVFEEDKGFLSAIATFLKTTKRPIVLTTSDSSFPDMFEERYEMVTFRKPPSLQLTTHLQLLCLAENVCASHADLHRLVLLLNSDVRRCWLAGQFWVNSGAAQESRTGELGILNQAKLESKAPGDRQNMERSAAVLGRRCGEVESGDCLAENDGHAQLRMHNNCFESTLGLCNLSEDRSGVSSVLMGQGRDGPCLHTRSTITERFQEENDTSVYFRNIHTLLPPVSLRDNGCANQESSIDQSQSELRAQSTNGRTARLTHRLVTSLAAFADDISFFDAHTLSPRHDGKGRGDSGWWGAKVKPTLSLDPTESDVNYVMEDSRLSIRGLLEAASFSRCHSNYDRSVNQINQLLRDDVIHGSVQEQKTTVIENPAEIEPRLGQDCLKLHQDDCTKCPELYSTLVNKLPLSMRCNHRVLATEYLPTLRCICRSEQIREEMKIKRRFLHYLDSISLNLKTTDHISLCSIMEMKQPTREDNKSNENCDVACES</sequence>
<feature type="compositionally biased region" description="Basic and acidic residues" evidence="1">
    <location>
        <begin position="560"/>
        <end position="571"/>
    </location>
</feature>
<dbReference type="InterPro" id="IPR003959">
    <property type="entry name" value="ATPase_AAA_core"/>
</dbReference>
<keyword evidence="3" id="KW-1185">Reference proteome</keyword>
<feature type="region of interest" description="Disordered" evidence="1">
    <location>
        <begin position="560"/>
        <end position="585"/>
    </location>
</feature>
<dbReference type="GO" id="GO:0061860">
    <property type="term" value="F:DNA clamp unloader activity"/>
    <property type="evidence" value="ECO:0007669"/>
    <property type="project" value="TreeGrafter"/>
</dbReference>
<feature type="region of interest" description="Disordered" evidence="1">
    <location>
        <begin position="1"/>
        <end position="23"/>
    </location>
</feature>
<feature type="compositionally biased region" description="Polar residues" evidence="1">
    <location>
        <begin position="980"/>
        <end position="989"/>
    </location>
</feature>
<feature type="region of interest" description="Disordered" evidence="1">
    <location>
        <begin position="970"/>
        <end position="1106"/>
    </location>
</feature>
<proteinExistence type="predicted"/>
<feature type="region of interest" description="Disordered" evidence="1">
    <location>
        <begin position="1162"/>
        <end position="1208"/>
    </location>
</feature>
<dbReference type="Gene3D" id="3.40.50.300">
    <property type="entry name" value="P-loop containing nucleotide triphosphate hydrolases"/>
    <property type="match status" value="1"/>
</dbReference>
<feature type="compositionally biased region" description="Polar residues" evidence="1">
    <location>
        <begin position="700"/>
        <end position="713"/>
    </location>
</feature>
<feature type="compositionally biased region" description="Polar residues" evidence="1">
    <location>
        <begin position="297"/>
        <end position="311"/>
    </location>
</feature>
<accession>A0A8B7YLT5</accession>
<feature type="compositionally biased region" description="Polar residues" evidence="1">
    <location>
        <begin position="84"/>
        <end position="98"/>
    </location>
</feature>
<feature type="compositionally biased region" description="Polar residues" evidence="1">
    <location>
        <begin position="173"/>
        <end position="189"/>
    </location>
</feature>
<dbReference type="GO" id="GO:0003677">
    <property type="term" value="F:DNA binding"/>
    <property type="evidence" value="ECO:0007669"/>
    <property type="project" value="TreeGrafter"/>
</dbReference>
<dbReference type="GeneID" id="110980881"/>
<feature type="compositionally biased region" description="Basic and acidic residues" evidence="1">
    <location>
        <begin position="990"/>
        <end position="1006"/>
    </location>
</feature>
<feature type="compositionally biased region" description="Basic and acidic residues" evidence="1">
    <location>
        <begin position="318"/>
        <end position="337"/>
    </location>
</feature>
<feature type="region of interest" description="Disordered" evidence="1">
    <location>
        <begin position="134"/>
        <end position="263"/>
    </location>
</feature>
<feature type="region of interest" description="Disordered" evidence="1">
    <location>
        <begin position="601"/>
        <end position="640"/>
    </location>
</feature>
<feature type="compositionally biased region" description="Basic residues" evidence="1">
    <location>
        <begin position="1318"/>
        <end position="1331"/>
    </location>
</feature>
<feature type="region of interest" description="Disordered" evidence="1">
    <location>
        <begin position="1613"/>
        <end position="1634"/>
    </location>
</feature>
<dbReference type="Proteomes" id="UP000694845">
    <property type="component" value="Unplaced"/>
</dbReference>
<feature type="compositionally biased region" description="Basic and acidic residues" evidence="1">
    <location>
        <begin position="1093"/>
        <end position="1106"/>
    </location>
</feature>
<feature type="compositionally biased region" description="Basic and acidic residues" evidence="1">
    <location>
        <begin position="143"/>
        <end position="157"/>
    </location>
</feature>
<feature type="domain" description="ATPase AAA-type core" evidence="2">
    <location>
        <begin position="1212"/>
        <end position="1248"/>
    </location>
</feature>
<name>A0A8B7YLT5_ACAPL</name>
<dbReference type="GO" id="GO:0005634">
    <property type="term" value="C:nucleus"/>
    <property type="evidence" value="ECO:0007669"/>
    <property type="project" value="TreeGrafter"/>
</dbReference>
<evidence type="ECO:0000256" key="1">
    <source>
        <dbReference type="SAM" id="MobiDB-lite"/>
    </source>
</evidence>
<feature type="compositionally biased region" description="Basic and acidic residues" evidence="1">
    <location>
        <begin position="1055"/>
        <end position="1086"/>
    </location>
</feature>
<feature type="compositionally biased region" description="Polar residues" evidence="1">
    <location>
        <begin position="1"/>
        <end position="16"/>
    </location>
</feature>
<feature type="compositionally biased region" description="Basic residues" evidence="1">
    <location>
        <begin position="573"/>
        <end position="585"/>
    </location>
</feature>
<feature type="compositionally biased region" description="Basic and acidic residues" evidence="1">
    <location>
        <begin position="60"/>
        <end position="76"/>
    </location>
</feature>
<feature type="compositionally biased region" description="Polar residues" evidence="1">
    <location>
        <begin position="1341"/>
        <end position="1355"/>
    </location>
</feature>
<feature type="compositionally biased region" description="Basic and acidic residues" evidence="1">
    <location>
        <begin position="214"/>
        <end position="246"/>
    </location>
</feature>